<organism evidence="2 3">
    <name type="scientific">Gilvimarinus xylanilyticus</name>
    <dbReference type="NCBI Taxonomy" id="2944139"/>
    <lineage>
        <taxon>Bacteria</taxon>
        <taxon>Pseudomonadati</taxon>
        <taxon>Pseudomonadota</taxon>
        <taxon>Gammaproteobacteria</taxon>
        <taxon>Cellvibrionales</taxon>
        <taxon>Cellvibrionaceae</taxon>
        <taxon>Gilvimarinus</taxon>
    </lineage>
</organism>
<proteinExistence type="predicted"/>
<dbReference type="Proteomes" id="UP001139319">
    <property type="component" value="Unassembled WGS sequence"/>
</dbReference>
<dbReference type="InterPro" id="IPR054545">
    <property type="entry name" value="ApeI-like"/>
</dbReference>
<name>A0A9X2KX07_9GAMM</name>
<dbReference type="Gene3D" id="3.10.129.10">
    <property type="entry name" value="Hotdog Thioesterase"/>
    <property type="match status" value="1"/>
</dbReference>
<dbReference type="SUPFAM" id="SSF54637">
    <property type="entry name" value="Thioesterase/thiol ester dehydrase-isomerase"/>
    <property type="match status" value="1"/>
</dbReference>
<sequence>MSDKFRVAKNSPCVQGHFPDGAIVPGAYLLAQVHASFSDRFAGHELAELKKVKFIAPVLPGEAVTLSWDDSKWPAVKVVLQVADQVRLQASGRAV</sequence>
<protein>
    <recommendedName>
        <fullName evidence="1">ApeI dehydratase-like domain-containing protein</fullName>
    </recommendedName>
</protein>
<reference evidence="2" key="1">
    <citation type="submission" date="2022-05" db="EMBL/GenBank/DDBJ databases">
        <authorList>
            <person name="Sun H.-N."/>
        </authorList>
    </citation>
    <scope>NUCLEOTIDE SEQUENCE</scope>
    <source>
        <strain evidence="2">HB14</strain>
    </source>
</reference>
<evidence type="ECO:0000259" key="1">
    <source>
        <dbReference type="Pfam" id="PF22818"/>
    </source>
</evidence>
<dbReference type="InterPro" id="IPR029069">
    <property type="entry name" value="HotDog_dom_sf"/>
</dbReference>
<dbReference type="RefSeq" id="WP_253968446.1">
    <property type="nucleotide sequence ID" value="NZ_JAMFTH010000004.1"/>
</dbReference>
<evidence type="ECO:0000313" key="3">
    <source>
        <dbReference type="Proteomes" id="UP001139319"/>
    </source>
</evidence>
<dbReference type="AlphaFoldDB" id="A0A9X2KX07"/>
<feature type="domain" description="ApeI dehydratase-like" evidence="1">
    <location>
        <begin position="4"/>
        <end position="71"/>
    </location>
</feature>
<dbReference type="Pfam" id="PF22818">
    <property type="entry name" value="ApeI-like"/>
    <property type="match status" value="1"/>
</dbReference>
<accession>A0A9X2KX07</accession>
<dbReference type="EMBL" id="JAMFTH010000004">
    <property type="protein sequence ID" value="MCP8900150.1"/>
    <property type="molecule type" value="Genomic_DNA"/>
</dbReference>
<reference evidence="2" key="2">
    <citation type="submission" date="2023-01" db="EMBL/GenBank/DDBJ databases">
        <title>Gilvimarinus xylanilyticus HB14 isolated from Caulerpa lentillifera aquaculture base in Hainan, China.</title>
        <authorList>
            <person name="Zhang Y.-J."/>
        </authorList>
    </citation>
    <scope>NUCLEOTIDE SEQUENCE</scope>
    <source>
        <strain evidence="2">HB14</strain>
    </source>
</reference>
<comment type="caution">
    <text evidence="2">The sequence shown here is derived from an EMBL/GenBank/DDBJ whole genome shotgun (WGS) entry which is preliminary data.</text>
</comment>
<gene>
    <name evidence="2" type="ORF">M6D89_12645</name>
</gene>
<keyword evidence="3" id="KW-1185">Reference proteome</keyword>
<evidence type="ECO:0000313" key="2">
    <source>
        <dbReference type="EMBL" id="MCP8900150.1"/>
    </source>
</evidence>